<evidence type="ECO:0000313" key="8">
    <source>
        <dbReference type="Proteomes" id="UP000187455"/>
    </source>
</evidence>
<dbReference type="GO" id="GO:0031047">
    <property type="term" value="P:regulatory ncRNA-mediated gene silencing"/>
    <property type="evidence" value="ECO:0007669"/>
    <property type="project" value="UniProtKB-UniRule"/>
</dbReference>
<dbReference type="GO" id="GO:0006402">
    <property type="term" value="P:mRNA catabolic process"/>
    <property type="evidence" value="ECO:0007669"/>
    <property type="project" value="UniProtKB-UniRule"/>
</dbReference>
<dbReference type="PIRSF" id="PIRSF017179">
    <property type="entry name" value="RISC-Tudor-SN"/>
    <property type="match status" value="1"/>
</dbReference>
<dbReference type="Gene3D" id="2.30.30.140">
    <property type="match status" value="1"/>
</dbReference>
<dbReference type="OrthoDB" id="10023235at2759"/>
<dbReference type="Gene3D" id="2.40.50.90">
    <property type="match status" value="5"/>
</dbReference>
<name>A0A1R0H1P9_9FUNG</name>
<feature type="domain" description="TNase-like" evidence="6">
    <location>
        <begin position="5"/>
        <end position="157"/>
    </location>
</feature>
<evidence type="ECO:0000256" key="3">
    <source>
        <dbReference type="ARBA" id="ARBA00022737"/>
    </source>
</evidence>
<dbReference type="SUPFAM" id="SSF63748">
    <property type="entry name" value="Tudor/PWWP/MBT"/>
    <property type="match status" value="1"/>
</dbReference>
<protein>
    <submittedName>
        <fullName evidence="7">Uncharacterized protein</fullName>
    </submittedName>
</protein>
<evidence type="ECO:0000259" key="6">
    <source>
        <dbReference type="PROSITE" id="PS50830"/>
    </source>
</evidence>
<dbReference type="Pfam" id="PF00567">
    <property type="entry name" value="TUDOR"/>
    <property type="match status" value="1"/>
</dbReference>
<dbReference type="Proteomes" id="UP000187455">
    <property type="component" value="Unassembled WGS sequence"/>
</dbReference>
<dbReference type="STRING" id="133383.A0A1R0H1P9"/>
<dbReference type="AlphaFoldDB" id="A0A1R0H1P9"/>
<evidence type="ECO:0000256" key="1">
    <source>
        <dbReference type="ARBA" id="ARBA00004496"/>
    </source>
</evidence>
<dbReference type="GO" id="GO:0031332">
    <property type="term" value="C:RNAi effector complex"/>
    <property type="evidence" value="ECO:0007669"/>
    <property type="project" value="InterPro"/>
</dbReference>
<dbReference type="SMART" id="SM00333">
    <property type="entry name" value="TUDOR"/>
    <property type="match status" value="1"/>
</dbReference>
<dbReference type="GO" id="GO:0003723">
    <property type="term" value="F:RNA binding"/>
    <property type="evidence" value="ECO:0007669"/>
    <property type="project" value="UniProtKB-UniRule"/>
</dbReference>
<feature type="domain" description="Tudor" evidence="5">
    <location>
        <begin position="706"/>
        <end position="765"/>
    </location>
</feature>
<evidence type="ECO:0000259" key="5">
    <source>
        <dbReference type="PROSITE" id="PS50304"/>
    </source>
</evidence>
<dbReference type="InterPro" id="IPR035437">
    <property type="entry name" value="SNase_OB-fold_sf"/>
</dbReference>
<evidence type="ECO:0000256" key="4">
    <source>
        <dbReference type="PIRNR" id="PIRNR017179"/>
    </source>
</evidence>
<comment type="caution">
    <text evidence="7">The sequence shown here is derived from an EMBL/GenBank/DDBJ whole genome shotgun (WGS) entry which is preliminary data.</text>
</comment>
<sequence length="896" mass="98896">MTSKKNHAAYVKSVMSGDSLVLRSLLSTEGKPPAERILALAYIQSPRLGNLRKPEDDEPYSVEAREYLRKLVIGKRVTFQVKYTTNSGREYGRLFTPENKDVAELLVANGWSKLNEQTRARLGKNNDQEESEESSIIQNLLHLEAVAESSKLGIWKVKGSKPMVRVVSSDDDNQEFLKENKGKSLNGVIEQVRDGSTYRAYVKIGNLFKLITLQLSGVKSPIVRTNIQGQPDLVEEYGLEAKNFAEVRLLQRDVKIIIEGSSGNGTLIGSIIHTAGNIAEFLVANGLAKVVDWSVAMVTGGPQKLRAAEISAKQKKLRIWKDYVPKKGNSDKSSFQATVIRVVNGDTLEVLDDQNKIMEFQFSSIKQPKISDPSIGGYAEESKEFLRKRLIGQKVTIKVDYHKPEQDGFKARDCATITKDGSNIAVDLVKKGLAQIIRHKQSDDQRSSCYDDLLEADHIASEKKLGVYSGKVITPINYTDISGQAARAKSILPHLTRTGKLQGIVEFVSQGSRFKIKIPRESMKITLVLGGLRCPRSGPDSKEPYGNEALLFSKKRVMQRDVSIAISSVDNSGGFIGSLSYNKGTDLGIDLLKNGLAHVHEYSASQMSNSNALFAAENQAKLSRVGIWTNYDPSSENSNDNDLASNDPNITSKPNIEFIDLYISEMLDASSFYIQIAKQETLDGLDKLMKDLSVSGKQSNSGVQKAPRNGEMVIAKFPSDNTWYRAKVKKVIAGRECELFAIDYGNVDTVPIENIRVIDPKLSSLPAVAVEAKLAFLKTPKGDYKDEAFSMVANSVQGIKLTANIEARTGGNNNQVLYLTLYDSSVQSKPDAAKTSINSDIVRSGYATVDKKNQATLRNPEAAHSLSELVLEAKKNRNGMWEYGDIDTDDEDTERN</sequence>
<feature type="domain" description="TNase-like" evidence="6">
    <location>
        <begin position="499"/>
        <end position="630"/>
    </location>
</feature>
<dbReference type="SMART" id="SM00318">
    <property type="entry name" value="SNc"/>
    <property type="match status" value="4"/>
</dbReference>
<keyword evidence="8" id="KW-1185">Reference proteome</keyword>
<proteinExistence type="predicted"/>
<evidence type="ECO:0000313" key="7">
    <source>
        <dbReference type="EMBL" id="OLY83073.1"/>
    </source>
</evidence>
<dbReference type="FunFam" id="2.40.50.90:FF:000002">
    <property type="entry name" value="Staphylococcal nuclease domain-containing protein"/>
    <property type="match status" value="1"/>
</dbReference>
<dbReference type="Pfam" id="PF00565">
    <property type="entry name" value="SNase"/>
    <property type="match status" value="5"/>
</dbReference>
<organism evidence="7 8">
    <name type="scientific">Smittium mucronatum</name>
    <dbReference type="NCBI Taxonomy" id="133383"/>
    <lineage>
        <taxon>Eukaryota</taxon>
        <taxon>Fungi</taxon>
        <taxon>Fungi incertae sedis</taxon>
        <taxon>Zoopagomycota</taxon>
        <taxon>Kickxellomycotina</taxon>
        <taxon>Harpellomycetes</taxon>
        <taxon>Harpellales</taxon>
        <taxon>Legeriomycetaceae</taxon>
        <taxon>Smittium</taxon>
    </lineage>
</organism>
<accession>A0A1R0H1P9</accession>
<dbReference type="InterPro" id="IPR016685">
    <property type="entry name" value="Silence_cplx_Nase-comp_TudorSN"/>
</dbReference>
<dbReference type="EMBL" id="LSSL01001089">
    <property type="protein sequence ID" value="OLY83073.1"/>
    <property type="molecule type" value="Genomic_DNA"/>
</dbReference>
<dbReference type="PROSITE" id="PS50304">
    <property type="entry name" value="TUDOR"/>
    <property type="match status" value="1"/>
</dbReference>
<dbReference type="PANTHER" id="PTHR12302:SF2">
    <property type="entry name" value="STAPHYLOCOCCAL NUCLEASE DOMAIN-CONTAINING PROTEIN 1"/>
    <property type="match status" value="1"/>
</dbReference>
<dbReference type="PANTHER" id="PTHR12302">
    <property type="entry name" value="EBNA2 BINDING PROTEIN P100"/>
    <property type="match status" value="1"/>
</dbReference>
<reference evidence="7 8" key="1">
    <citation type="journal article" date="2016" name="Mol. Biol. Evol.">
        <title>Genome-Wide Survey of Gut Fungi (Harpellales) Reveals the First Horizontally Transferred Ubiquitin Gene from a Mosquito Host.</title>
        <authorList>
            <person name="Wang Y."/>
            <person name="White M.M."/>
            <person name="Kvist S."/>
            <person name="Moncalvo J.M."/>
        </authorList>
    </citation>
    <scope>NUCLEOTIDE SEQUENCE [LARGE SCALE GENOMIC DNA]</scope>
    <source>
        <strain evidence="7 8">ALG-7-W6</strain>
    </source>
</reference>
<dbReference type="GO" id="GO:0004518">
    <property type="term" value="F:nuclease activity"/>
    <property type="evidence" value="ECO:0007669"/>
    <property type="project" value="TreeGrafter"/>
</dbReference>
<gene>
    <name evidence="7" type="ORF">AYI68_g2795</name>
</gene>
<dbReference type="InterPro" id="IPR002999">
    <property type="entry name" value="Tudor"/>
</dbReference>
<dbReference type="SUPFAM" id="SSF50199">
    <property type="entry name" value="Staphylococcal nuclease"/>
    <property type="match status" value="5"/>
</dbReference>
<dbReference type="GO" id="GO:0005829">
    <property type="term" value="C:cytosol"/>
    <property type="evidence" value="ECO:0007669"/>
    <property type="project" value="UniProtKB-UniRule"/>
</dbReference>
<dbReference type="GO" id="GO:0005634">
    <property type="term" value="C:nucleus"/>
    <property type="evidence" value="ECO:0007669"/>
    <property type="project" value="TreeGrafter"/>
</dbReference>
<dbReference type="FunFam" id="2.30.30.140:FF:000018">
    <property type="entry name" value="Serine/threonine-protein kinase 31"/>
    <property type="match status" value="1"/>
</dbReference>
<dbReference type="PROSITE" id="PS50830">
    <property type="entry name" value="TNASE_3"/>
    <property type="match status" value="4"/>
</dbReference>
<keyword evidence="3" id="KW-0677">Repeat</keyword>
<dbReference type="InterPro" id="IPR016071">
    <property type="entry name" value="Staphylococal_nuclease_OB-fold"/>
</dbReference>
<comment type="subcellular location">
    <subcellularLocation>
        <location evidence="1 4">Cytoplasm</location>
    </subcellularLocation>
</comment>
<feature type="domain" description="TNase-like" evidence="6">
    <location>
        <begin position="333"/>
        <end position="470"/>
    </location>
</feature>
<keyword evidence="2 4" id="KW-0963">Cytoplasm</keyword>
<feature type="domain" description="TNase-like" evidence="6">
    <location>
        <begin position="183"/>
        <end position="322"/>
    </location>
</feature>
<evidence type="ECO:0000256" key="2">
    <source>
        <dbReference type="ARBA" id="ARBA00022490"/>
    </source>
</evidence>